<organism evidence="2">
    <name type="scientific">marine metagenome</name>
    <dbReference type="NCBI Taxonomy" id="408172"/>
    <lineage>
        <taxon>unclassified sequences</taxon>
        <taxon>metagenomes</taxon>
        <taxon>ecological metagenomes</taxon>
    </lineage>
</organism>
<feature type="transmembrane region" description="Helical" evidence="1">
    <location>
        <begin position="275"/>
        <end position="298"/>
    </location>
</feature>
<evidence type="ECO:0000313" key="2">
    <source>
        <dbReference type="EMBL" id="SVA18372.1"/>
    </source>
</evidence>
<keyword evidence="1" id="KW-0472">Membrane</keyword>
<dbReference type="PANTHER" id="PTHR31272">
    <property type="entry name" value="CYTOCHROME C-TYPE BIOGENESIS PROTEIN HI_1454-RELATED"/>
    <property type="match status" value="1"/>
</dbReference>
<name>A0A381TQN3_9ZZZZ</name>
<dbReference type="AlphaFoldDB" id="A0A381TQN3"/>
<accession>A0A381TQN3</accession>
<protein>
    <submittedName>
        <fullName evidence="2">Uncharacterized protein</fullName>
    </submittedName>
</protein>
<feature type="transmembrane region" description="Helical" evidence="1">
    <location>
        <begin position="158"/>
        <end position="181"/>
    </location>
</feature>
<keyword evidence="1" id="KW-1133">Transmembrane helix</keyword>
<evidence type="ECO:0000256" key="1">
    <source>
        <dbReference type="SAM" id="Phobius"/>
    </source>
</evidence>
<feature type="transmembrane region" description="Helical" evidence="1">
    <location>
        <begin position="242"/>
        <end position="263"/>
    </location>
</feature>
<feature type="transmembrane region" description="Helical" evidence="1">
    <location>
        <begin position="20"/>
        <end position="49"/>
    </location>
</feature>
<proteinExistence type="predicted"/>
<dbReference type="EMBL" id="UINC01005003">
    <property type="protein sequence ID" value="SVA18372.1"/>
    <property type="molecule type" value="Genomic_DNA"/>
</dbReference>
<sequence>MTKGNTEITQEQVGFNARNLPLPAFVASLVTIFSLVAGLLVGPGANGFIGEALIYSSNSSGLVGNIGSFLPLGFAFAAGMVATVNPCGFVMLPAFLTVYMSDQQGDSSNQRNAIEISRSLLKALYVSAALGTGFIVLFGGVGLIISSPAKSLIAIFPWAGFALGFVMAGLGAYLFAGGMLYNNKAQSAAALIGTASETSVKGYFLFGVSYALASLSCTLPIFLGLISSSLVTGGIIEAAGQFIAYALGMTFVITVLTMGIAIFKGTAVGQLRKIMPYVHPISAGVSILVGGYLIFYWLTEGEVSRNFGIG</sequence>
<feature type="transmembrane region" description="Helical" evidence="1">
    <location>
        <begin position="202"/>
        <end position="222"/>
    </location>
</feature>
<feature type="transmembrane region" description="Helical" evidence="1">
    <location>
        <begin position="69"/>
        <end position="99"/>
    </location>
</feature>
<reference evidence="2" key="1">
    <citation type="submission" date="2018-05" db="EMBL/GenBank/DDBJ databases">
        <authorList>
            <person name="Lanie J.A."/>
            <person name="Ng W.-L."/>
            <person name="Kazmierczak K.M."/>
            <person name="Andrzejewski T.M."/>
            <person name="Davidsen T.M."/>
            <person name="Wayne K.J."/>
            <person name="Tettelin H."/>
            <person name="Glass J.I."/>
            <person name="Rusch D."/>
            <person name="Podicherti R."/>
            <person name="Tsui H.-C.T."/>
            <person name="Winkler M.E."/>
        </authorList>
    </citation>
    <scope>NUCLEOTIDE SEQUENCE</scope>
</reference>
<gene>
    <name evidence="2" type="ORF">METZ01_LOCUS71226</name>
</gene>
<feature type="transmembrane region" description="Helical" evidence="1">
    <location>
        <begin position="120"/>
        <end position="146"/>
    </location>
</feature>
<keyword evidence="1" id="KW-0812">Transmembrane</keyword>
<dbReference type="PANTHER" id="PTHR31272:SF4">
    <property type="entry name" value="CYTOCHROME C-TYPE BIOGENESIS PROTEIN HI_1454-RELATED"/>
    <property type="match status" value="1"/>
</dbReference>
<dbReference type="InterPro" id="IPR051790">
    <property type="entry name" value="Cytochrome_c-biogenesis_DsbD"/>
</dbReference>